<sequence>MIGWLRRFRDQFLHRSVSAPSISSGDRPLIVLAGVGPAQKLLVESTQAAWPDQSAAVWLEEKSDAVHFSLQKTARMLGATRTLAVGVSSVIAVHESLPNLPIDGIFLHHELDFRFSNGARRNRLLRAFSACERLWFDTTIAMDKAAAHGSSRPHLLIPLPVPAQQRPKTPRRGGVAIVTSHEALTPAEHHTVARLQAAISAIGGRSAVFRADQLYTKDDLLQGRTWCDAVRQRLPETPTHAVLVGKSGHHFFTGAGLLSQHVEVFAEANVENIGIARRLEIDDYRTARGAALIERIAVAVRNNDADSPVCAPTISLEDDFKTKLEASESRHLPDWHEESVLDADRPRFDLFFSVAPIESRNDGARPQRIRAMSQAFDDPEVPLVRMTSNSNLLHRRLRGATALTKSGAKPRWGYGENSTAPMPIESREALASGLNDLRQAGLRFAWYVRDFHWLDPDSTVSQERDDLAQMRDAGLAEFAAMRQVSDVLYAPSIKAAKRFDELLRKYNASAGFDWKALPPGIDPSNCLAGLNPHSSQNADLHIIYSGGLGGVYDIGTAMKALSQWGKKWELQVIVRPEDENAARKLTSAMPSRRVKISSGEFASVSVPNGKTIGLALLDSDYGLASFPLKVMSYLEKRIPVLVYRGSSPASLVQSYGAGLIADRESESVVSALESHLDISGESQEVNWLRLHRQESWASRAEEVRRHLHSLEYG</sequence>
<reference evidence="1 2" key="1">
    <citation type="submission" date="2019-02" db="EMBL/GenBank/DDBJ databases">
        <authorList>
            <consortium name="Pathogen Informatics"/>
        </authorList>
    </citation>
    <scope>NUCLEOTIDE SEQUENCE [LARGE SCALE GENOMIC DNA]</scope>
    <source>
        <strain evidence="1 2">3012STDY7078520</strain>
    </source>
</reference>
<dbReference type="Gene3D" id="3.40.50.2000">
    <property type="entry name" value="Glycogen Phosphorylase B"/>
    <property type="match status" value="1"/>
</dbReference>
<dbReference type="EMBL" id="CAACXN010000015">
    <property type="protein sequence ID" value="VEW14726.1"/>
    <property type="molecule type" value="Genomic_DNA"/>
</dbReference>
<evidence type="ECO:0000313" key="2">
    <source>
        <dbReference type="Proteomes" id="UP000386281"/>
    </source>
</evidence>
<protein>
    <submittedName>
        <fullName evidence="1">Uncharacterized protein</fullName>
    </submittedName>
</protein>
<name>A0A449DAZ5_9MICO</name>
<dbReference type="Proteomes" id="UP000386281">
    <property type="component" value="Unassembled WGS sequence"/>
</dbReference>
<organism evidence="1 2">
    <name type="scientific">Brevibacterium casei</name>
    <dbReference type="NCBI Taxonomy" id="33889"/>
    <lineage>
        <taxon>Bacteria</taxon>
        <taxon>Bacillati</taxon>
        <taxon>Actinomycetota</taxon>
        <taxon>Actinomycetes</taxon>
        <taxon>Micrococcales</taxon>
        <taxon>Brevibacteriaceae</taxon>
        <taxon>Brevibacterium</taxon>
    </lineage>
</organism>
<accession>A0A449DAZ5</accession>
<dbReference type="AlphaFoldDB" id="A0A449DAZ5"/>
<gene>
    <name evidence="1" type="ORF">NCTC12391_02875</name>
</gene>
<proteinExistence type="predicted"/>
<evidence type="ECO:0000313" key="1">
    <source>
        <dbReference type="EMBL" id="VEW14726.1"/>
    </source>
</evidence>